<dbReference type="Proteomes" id="UP000310108">
    <property type="component" value="Unassembled WGS sequence"/>
</dbReference>
<protein>
    <submittedName>
        <fullName evidence="2">Uncharacterized protein</fullName>
    </submittedName>
</protein>
<name>A0A4U6XJ38_9PEZI</name>
<comment type="caution">
    <text evidence="2">The sequence shown here is derived from an EMBL/GenBank/DDBJ whole genome shotgun (WGS) entry which is preliminary data.</text>
</comment>
<feature type="compositionally biased region" description="Basic residues" evidence="1">
    <location>
        <begin position="1"/>
        <end position="12"/>
    </location>
</feature>
<reference evidence="2 3" key="1">
    <citation type="journal article" date="2019" name="PLoS ONE">
        <title>Comparative genome analysis indicates high evolutionary potential of pathogenicity genes in Colletotrichum tanaceti.</title>
        <authorList>
            <person name="Lelwala R.V."/>
            <person name="Korhonen P.K."/>
            <person name="Young N.D."/>
            <person name="Scott J.B."/>
            <person name="Ades P.A."/>
            <person name="Gasser R.B."/>
            <person name="Taylor P.W.J."/>
        </authorList>
    </citation>
    <scope>NUCLEOTIDE SEQUENCE [LARGE SCALE GENOMIC DNA]</scope>
    <source>
        <strain evidence="2">BRIP57314</strain>
    </source>
</reference>
<feature type="region of interest" description="Disordered" evidence="1">
    <location>
        <begin position="1"/>
        <end position="45"/>
    </location>
</feature>
<dbReference type="AlphaFoldDB" id="A0A4U6XJ38"/>
<feature type="compositionally biased region" description="Polar residues" evidence="1">
    <location>
        <begin position="27"/>
        <end position="45"/>
    </location>
</feature>
<gene>
    <name evidence="2" type="ORF">CTA1_6053</name>
</gene>
<sequence>AVRRVRPQRSRHGGGTPVILFDRDPVTTESPSSNYRVSASLSGGN</sequence>
<proteinExistence type="predicted"/>
<accession>A0A4U6XJ38</accession>
<evidence type="ECO:0000256" key="1">
    <source>
        <dbReference type="SAM" id="MobiDB-lite"/>
    </source>
</evidence>
<evidence type="ECO:0000313" key="2">
    <source>
        <dbReference type="EMBL" id="TKW54127.1"/>
    </source>
</evidence>
<keyword evidence="3" id="KW-1185">Reference proteome</keyword>
<organism evidence="2 3">
    <name type="scientific">Colletotrichum tanaceti</name>
    <dbReference type="NCBI Taxonomy" id="1306861"/>
    <lineage>
        <taxon>Eukaryota</taxon>
        <taxon>Fungi</taxon>
        <taxon>Dikarya</taxon>
        <taxon>Ascomycota</taxon>
        <taxon>Pezizomycotina</taxon>
        <taxon>Sordariomycetes</taxon>
        <taxon>Hypocreomycetidae</taxon>
        <taxon>Glomerellales</taxon>
        <taxon>Glomerellaceae</taxon>
        <taxon>Colletotrichum</taxon>
        <taxon>Colletotrichum destructivum species complex</taxon>
    </lineage>
</organism>
<dbReference type="EMBL" id="PJEX01000154">
    <property type="protein sequence ID" value="TKW54127.1"/>
    <property type="molecule type" value="Genomic_DNA"/>
</dbReference>
<feature type="non-terminal residue" evidence="2">
    <location>
        <position position="1"/>
    </location>
</feature>
<evidence type="ECO:0000313" key="3">
    <source>
        <dbReference type="Proteomes" id="UP000310108"/>
    </source>
</evidence>